<reference evidence="1" key="1">
    <citation type="journal article" date="2021" name="PeerJ">
        <title>Extensive microbial diversity within the chicken gut microbiome revealed by metagenomics and culture.</title>
        <authorList>
            <person name="Gilroy R."/>
            <person name="Ravi A."/>
            <person name="Getino M."/>
            <person name="Pursley I."/>
            <person name="Horton D.L."/>
            <person name="Alikhan N.F."/>
            <person name="Baker D."/>
            <person name="Gharbi K."/>
            <person name="Hall N."/>
            <person name="Watson M."/>
            <person name="Adriaenssens E.M."/>
            <person name="Foster-Nyarko E."/>
            <person name="Jarju S."/>
            <person name="Secka A."/>
            <person name="Antonio M."/>
            <person name="Oren A."/>
            <person name="Chaudhuri R.R."/>
            <person name="La Ragione R."/>
            <person name="Hildebrand F."/>
            <person name="Pallen M.J."/>
        </authorList>
    </citation>
    <scope>NUCLEOTIDE SEQUENCE</scope>
    <source>
        <strain evidence="1">ChiBcec15-3976</strain>
    </source>
</reference>
<dbReference type="Proteomes" id="UP000823909">
    <property type="component" value="Unassembled WGS sequence"/>
</dbReference>
<gene>
    <name evidence="1" type="ORF">H9910_05830</name>
</gene>
<comment type="caution">
    <text evidence="1">The sequence shown here is derived from an EMBL/GenBank/DDBJ whole genome shotgun (WGS) entry which is preliminary data.</text>
</comment>
<dbReference type="PANTHER" id="PTHR10000">
    <property type="entry name" value="PHOSPHOSERINE PHOSPHATASE"/>
    <property type="match status" value="1"/>
</dbReference>
<dbReference type="Gene3D" id="3.40.50.1000">
    <property type="entry name" value="HAD superfamily/HAD-like"/>
    <property type="match status" value="1"/>
</dbReference>
<dbReference type="InterPro" id="IPR036412">
    <property type="entry name" value="HAD-like_sf"/>
</dbReference>
<dbReference type="Pfam" id="PF08282">
    <property type="entry name" value="Hydrolase_3"/>
    <property type="match status" value="1"/>
</dbReference>
<reference evidence="1" key="2">
    <citation type="submission" date="2021-04" db="EMBL/GenBank/DDBJ databases">
        <authorList>
            <person name="Gilroy R."/>
        </authorList>
    </citation>
    <scope>NUCLEOTIDE SEQUENCE</scope>
    <source>
        <strain evidence="1">ChiBcec15-3976</strain>
    </source>
</reference>
<evidence type="ECO:0000313" key="1">
    <source>
        <dbReference type="EMBL" id="HJD42509.1"/>
    </source>
</evidence>
<protein>
    <submittedName>
        <fullName evidence="1">Cof-type HAD-IIB family hydrolase</fullName>
    </submittedName>
</protein>
<dbReference type="InterPro" id="IPR023214">
    <property type="entry name" value="HAD_sf"/>
</dbReference>
<dbReference type="NCBIfam" id="TIGR01484">
    <property type="entry name" value="HAD-SF-IIB"/>
    <property type="match status" value="1"/>
</dbReference>
<name>A0A9D2REI2_9FIRM</name>
<dbReference type="InterPro" id="IPR000150">
    <property type="entry name" value="Cof"/>
</dbReference>
<dbReference type="AlphaFoldDB" id="A0A9D2REI2"/>
<keyword evidence="1" id="KW-0378">Hydrolase</keyword>
<dbReference type="SFLD" id="SFLDG01144">
    <property type="entry name" value="C2.B.4:_PGP_Like"/>
    <property type="match status" value="1"/>
</dbReference>
<dbReference type="CDD" id="cd07516">
    <property type="entry name" value="HAD_Pase"/>
    <property type="match status" value="1"/>
</dbReference>
<dbReference type="SFLD" id="SFLDG01140">
    <property type="entry name" value="C2.B:_Phosphomannomutase_and_P"/>
    <property type="match status" value="1"/>
</dbReference>
<dbReference type="SUPFAM" id="SSF56784">
    <property type="entry name" value="HAD-like"/>
    <property type="match status" value="1"/>
</dbReference>
<accession>A0A9D2REI2</accession>
<dbReference type="GO" id="GO:0000287">
    <property type="term" value="F:magnesium ion binding"/>
    <property type="evidence" value="ECO:0007669"/>
    <property type="project" value="TreeGrafter"/>
</dbReference>
<dbReference type="PROSITE" id="PS01229">
    <property type="entry name" value="COF_2"/>
    <property type="match status" value="1"/>
</dbReference>
<dbReference type="SFLD" id="SFLDS00003">
    <property type="entry name" value="Haloacid_Dehalogenase"/>
    <property type="match status" value="1"/>
</dbReference>
<sequence>MAYEVIALDLDGTLTNSQKVITEPTRRGLIELQKSGKTVVLASGRPINGIVYLAEELELSRYGGYTLSFNGARITRCSDGAIIRNQTLPPEVIRPIWEYAKRIPGLDLISYTDTEIFSGIQDNEFNQVEARNCRIDITPVEDFPSALDCPVNKMIVSGEPALLQTVAGPLQEAYRGRLSIYFSEPFYLEVMPLNVDKAAALDFLLKTMGLTSENLICCGDSYNDISMIEYAGLGVAMANAQPVVKKSADFITASNDEDGVLRVIEKYMMQT</sequence>
<dbReference type="PANTHER" id="PTHR10000:SF8">
    <property type="entry name" value="HAD SUPERFAMILY HYDROLASE-LIKE, TYPE 3"/>
    <property type="match status" value="1"/>
</dbReference>
<dbReference type="GO" id="GO:0016791">
    <property type="term" value="F:phosphatase activity"/>
    <property type="evidence" value="ECO:0007669"/>
    <property type="project" value="UniProtKB-ARBA"/>
</dbReference>
<proteinExistence type="predicted"/>
<evidence type="ECO:0000313" key="2">
    <source>
        <dbReference type="Proteomes" id="UP000823909"/>
    </source>
</evidence>
<dbReference type="EMBL" id="DWUU01000036">
    <property type="protein sequence ID" value="HJD42509.1"/>
    <property type="molecule type" value="Genomic_DNA"/>
</dbReference>
<dbReference type="NCBIfam" id="TIGR00099">
    <property type="entry name" value="Cof-subfamily"/>
    <property type="match status" value="1"/>
</dbReference>
<dbReference type="InterPro" id="IPR006379">
    <property type="entry name" value="HAD-SF_hydro_IIB"/>
</dbReference>
<dbReference type="Gene3D" id="3.30.1240.10">
    <property type="match status" value="1"/>
</dbReference>
<dbReference type="GO" id="GO:0005829">
    <property type="term" value="C:cytosol"/>
    <property type="evidence" value="ECO:0007669"/>
    <property type="project" value="TreeGrafter"/>
</dbReference>
<organism evidence="1 2">
    <name type="scientific">Candidatus Mediterraneibacter quadrami</name>
    <dbReference type="NCBI Taxonomy" id="2838684"/>
    <lineage>
        <taxon>Bacteria</taxon>
        <taxon>Bacillati</taxon>
        <taxon>Bacillota</taxon>
        <taxon>Clostridia</taxon>
        <taxon>Lachnospirales</taxon>
        <taxon>Lachnospiraceae</taxon>
        <taxon>Mediterraneibacter</taxon>
    </lineage>
</organism>